<evidence type="ECO:0000256" key="1">
    <source>
        <dbReference type="SAM" id="Coils"/>
    </source>
</evidence>
<dbReference type="STRING" id="31234.E3MM00"/>
<name>E3MM00_CAERE</name>
<dbReference type="SUPFAM" id="SSF50156">
    <property type="entry name" value="PDZ domain-like"/>
    <property type="match status" value="3"/>
</dbReference>
<dbReference type="InterPro" id="IPR035537">
    <property type="entry name" value="DLG5_SH3"/>
</dbReference>
<keyword evidence="1" id="KW-0175">Coiled coil</keyword>
<evidence type="ECO:0000259" key="4">
    <source>
        <dbReference type="PROSITE" id="PS50106"/>
    </source>
</evidence>
<feature type="coiled-coil region" evidence="1">
    <location>
        <begin position="27"/>
        <end position="212"/>
    </location>
</feature>
<sequence length="1093" mass="123103">MVEVDAKPLSVEEDENENEEKYENEEKEKLVKQLKFEKSERKRIEEEMEKEIRDVEAKWMEKVRKASEERDEIARKIDEFEEKIESMQIQVHRSETYKMEIEEANQRLRLQYEALQRDYEETMQERSIVLEENSRQTEERERLQKEIEKMKEDSEEVATLKKKLENTRRLLQVNVEETVTANARRDAALARLTEAEQNGVRLAEERDEALRKCKQTSVDAIVDIWNTHSVQVNLPFNKPNLGIMLGGGRTDDGSIVHGPIYVRHVAHGSPFENLLKKLDHIMMVNDISVTDMDERSVMGMLSNSHHIHLVIRRRSNCNKISDVCLPLNYGVGLELANGVFINSCEPNGAASRSGLAPGQRVVHVMHTPVYDAKHAEILIKNAREPLIIGILQSTKRGDHNGKDKNRPTIFSRWFSRNGGAEKERTVVAKANIDRSNDQVLLRQGSLRMPQASPASVSPLVRYGSLRAPTYSNSVADHSKLMLDTLDKRFNAKSSAHSEISSSSTAAPSAPWSPSSVNEKDLVFAGTNIEGVPVYVPKNTIFSTPTSPVTRLIRQNSEQKRTMSQISSSHRGGSGWDGRSFSSNTTTSDARPYSMHFTPTSSTIMEGKPHRRSAVYSPSHPPAYPTIRDDSLSSVMSSSNSIRLPSTSFSNQYPNNSACSLTGGNGAPPRHCISKDGSDFSISTTGSAMHSYAEGGRSHKKYHHHMPRGSHHSESLLVNRSSQPRLVEVPRSDVKLCGGNAIGILAEKSVGSELLEGDLILSIDGNCVRNTTLECAVNTLIADDTELTSLLVQDGGDRLNRLRLGADGDSFFLRVNIDRSMENKDELELKCGDVVFVDKTMLMGKTGRWRAWKVDKEGRQREHGAIPSSTTVYQAIRANRYANPFPKKAYEWVEKLDTKVKRPVLLFGAVVEPFLQMLVDESEKFSIVARESLTASFDEVSALLKDKVLIDSKQNEDVYDLYHVISTAHIMDITAQGLHCVLQVEQSAIDRLKRCRMFPILVKIRFKSVKQLKDINEHICGEKISSKEAKQLIEKDLKIEKDLDGSVTLVVPSHNNVSFMMTHAVLQVTDFILKKLIEEEQKKIVWVQRKVDEE</sequence>
<dbReference type="InterPro" id="IPR008144">
    <property type="entry name" value="Guanylate_kin-like_dom"/>
</dbReference>
<dbReference type="SUPFAM" id="SSF50044">
    <property type="entry name" value="SH3-domain"/>
    <property type="match status" value="1"/>
</dbReference>
<feature type="region of interest" description="Disordered" evidence="2">
    <location>
        <begin position="495"/>
        <end position="515"/>
    </location>
</feature>
<feature type="compositionally biased region" description="Polar residues" evidence="2">
    <location>
        <begin position="579"/>
        <end position="588"/>
    </location>
</feature>
<feature type="region of interest" description="Disordered" evidence="2">
    <location>
        <begin position="555"/>
        <end position="623"/>
    </location>
</feature>
<dbReference type="FunCoup" id="E3MM00">
    <property type="interactions" value="145"/>
</dbReference>
<dbReference type="OrthoDB" id="10067129at2759"/>
<dbReference type="GO" id="GO:0005886">
    <property type="term" value="C:plasma membrane"/>
    <property type="evidence" value="ECO:0007669"/>
    <property type="project" value="TreeGrafter"/>
</dbReference>
<dbReference type="InterPro" id="IPR036028">
    <property type="entry name" value="SH3-like_dom_sf"/>
</dbReference>
<dbReference type="InParanoid" id="E3MM00"/>
<dbReference type="AlphaFoldDB" id="E3MM00"/>
<dbReference type="CDD" id="cd00136">
    <property type="entry name" value="PDZ_canonical"/>
    <property type="match status" value="1"/>
</dbReference>
<feature type="region of interest" description="Disordered" evidence="2">
    <location>
        <begin position="1"/>
        <end position="25"/>
    </location>
</feature>
<dbReference type="Gene3D" id="2.30.42.10">
    <property type="match status" value="2"/>
</dbReference>
<dbReference type="OMA" id="INSCEPN"/>
<dbReference type="SUPFAM" id="SSF52540">
    <property type="entry name" value="P-loop containing nucleoside triphosphate hydrolases"/>
    <property type="match status" value="1"/>
</dbReference>
<dbReference type="Gene3D" id="2.30.30.40">
    <property type="entry name" value="SH3 Domains"/>
    <property type="match status" value="1"/>
</dbReference>
<dbReference type="Pfam" id="PF00595">
    <property type="entry name" value="PDZ"/>
    <property type="match status" value="1"/>
</dbReference>
<dbReference type="InterPro" id="IPR001478">
    <property type="entry name" value="PDZ"/>
</dbReference>
<protein>
    <recommendedName>
        <fullName evidence="7">PDZ domain-containing protein</fullName>
    </recommendedName>
</protein>
<dbReference type="InterPro" id="IPR027417">
    <property type="entry name" value="P-loop_NTPase"/>
</dbReference>
<accession>E3MM00</accession>
<dbReference type="Proteomes" id="UP000008281">
    <property type="component" value="Unassembled WGS sequence"/>
</dbReference>
<dbReference type="CDD" id="cd11860">
    <property type="entry name" value="SH3_DLG5"/>
    <property type="match status" value="1"/>
</dbReference>
<organism evidence="6">
    <name type="scientific">Caenorhabditis remanei</name>
    <name type="common">Caenorhabditis vulgaris</name>
    <dbReference type="NCBI Taxonomy" id="31234"/>
    <lineage>
        <taxon>Eukaryota</taxon>
        <taxon>Metazoa</taxon>
        <taxon>Ecdysozoa</taxon>
        <taxon>Nematoda</taxon>
        <taxon>Chromadorea</taxon>
        <taxon>Rhabditida</taxon>
        <taxon>Rhabditina</taxon>
        <taxon>Rhabditomorpha</taxon>
        <taxon>Rhabditoidea</taxon>
        <taxon>Rhabditidae</taxon>
        <taxon>Peloderinae</taxon>
        <taxon>Caenorhabditis</taxon>
    </lineage>
</organism>
<dbReference type="PROSITE" id="PS50106">
    <property type="entry name" value="PDZ"/>
    <property type="match status" value="1"/>
</dbReference>
<dbReference type="SMART" id="SM00228">
    <property type="entry name" value="PDZ"/>
    <property type="match status" value="3"/>
</dbReference>
<dbReference type="eggNOG" id="KOG0708">
    <property type="taxonomic scope" value="Eukaryota"/>
</dbReference>
<dbReference type="PROSITE" id="PS50052">
    <property type="entry name" value="GUANYLATE_KINASE_2"/>
    <property type="match status" value="1"/>
</dbReference>
<feature type="domain" description="Guanylate kinase-like" evidence="3">
    <location>
        <begin position="920"/>
        <end position="1077"/>
    </location>
</feature>
<evidence type="ECO:0000259" key="3">
    <source>
        <dbReference type="PROSITE" id="PS50052"/>
    </source>
</evidence>
<gene>
    <name evidence="5" type="ORF">CRE_29885</name>
</gene>
<dbReference type="PANTHER" id="PTHR46360:SF1">
    <property type="entry name" value="DISKS LARGE HOMOLOG 5"/>
    <property type="match status" value="1"/>
</dbReference>
<feature type="compositionally biased region" description="Polar residues" evidence="2">
    <location>
        <begin position="555"/>
        <end position="570"/>
    </location>
</feature>
<evidence type="ECO:0000313" key="6">
    <source>
        <dbReference type="Proteomes" id="UP000008281"/>
    </source>
</evidence>
<dbReference type="PANTHER" id="PTHR46360">
    <property type="entry name" value="DISKS LARGE HOMOLOG 5"/>
    <property type="match status" value="1"/>
</dbReference>
<evidence type="ECO:0000256" key="2">
    <source>
        <dbReference type="SAM" id="MobiDB-lite"/>
    </source>
</evidence>
<evidence type="ECO:0000313" key="5">
    <source>
        <dbReference type="EMBL" id="EFP04755.1"/>
    </source>
</evidence>
<dbReference type="Gene3D" id="3.40.50.300">
    <property type="entry name" value="P-loop containing nucleotide triphosphate hydrolases"/>
    <property type="match status" value="1"/>
</dbReference>
<dbReference type="HOGENOM" id="CLU_009814_0_0_1"/>
<feature type="domain" description="PDZ" evidence="4">
    <location>
        <begin position="231"/>
        <end position="304"/>
    </location>
</feature>
<dbReference type="InterPro" id="IPR053004">
    <property type="entry name" value="MAGUK_Signaling_Regulators"/>
</dbReference>
<dbReference type="GO" id="GO:0035331">
    <property type="term" value="P:negative regulation of hippo signaling"/>
    <property type="evidence" value="ECO:0007669"/>
    <property type="project" value="TreeGrafter"/>
</dbReference>
<dbReference type="EMBL" id="DS268456">
    <property type="protein sequence ID" value="EFP04755.1"/>
    <property type="molecule type" value="Genomic_DNA"/>
</dbReference>
<keyword evidence="6" id="KW-1185">Reference proteome</keyword>
<dbReference type="InterPro" id="IPR036034">
    <property type="entry name" value="PDZ_sf"/>
</dbReference>
<proteinExistence type="predicted"/>
<evidence type="ECO:0008006" key="7">
    <source>
        <dbReference type="Google" id="ProtNLM"/>
    </source>
</evidence>
<reference evidence="5" key="1">
    <citation type="submission" date="2007-07" db="EMBL/GenBank/DDBJ databases">
        <title>PCAP assembly of the Caenorhabditis remanei genome.</title>
        <authorList>
            <consortium name="The Caenorhabditis remanei Sequencing Consortium"/>
            <person name="Wilson R.K."/>
        </authorList>
    </citation>
    <scope>NUCLEOTIDE SEQUENCE [LARGE SCALE GENOMIC DNA]</scope>
    <source>
        <strain evidence="5">PB4641</strain>
    </source>
</reference>